<evidence type="ECO:0000313" key="3">
    <source>
        <dbReference type="Proteomes" id="UP000322234"/>
    </source>
</evidence>
<dbReference type="PANTHER" id="PTHR11461:SF40">
    <property type="entry name" value="SERPIN A9"/>
    <property type="match status" value="1"/>
</dbReference>
<name>A0A6B0S3H1_9CETA</name>
<sequence length="130" mass="14666">MVRKLSDLHKRDEGWLEVFIPKFSFSASYDLETILPKMSIQDAFDKNADFSGITKTGSLQVYKVAHKAVLDISEEGIQATEANDTKLIVQSKDGPLYPTISFNRPFILLAVIKATKTLVFIRKVENPTQF</sequence>
<dbReference type="GO" id="GO:0004867">
    <property type="term" value="F:serine-type endopeptidase inhibitor activity"/>
    <property type="evidence" value="ECO:0007669"/>
    <property type="project" value="InterPro"/>
</dbReference>
<dbReference type="GO" id="GO:0005615">
    <property type="term" value="C:extracellular space"/>
    <property type="evidence" value="ECO:0007669"/>
    <property type="project" value="InterPro"/>
</dbReference>
<dbReference type="InterPro" id="IPR023795">
    <property type="entry name" value="Serpin_CS"/>
</dbReference>
<organism evidence="2 3">
    <name type="scientific">Bos mutus</name>
    <name type="common">wild yak</name>
    <dbReference type="NCBI Taxonomy" id="72004"/>
    <lineage>
        <taxon>Eukaryota</taxon>
        <taxon>Metazoa</taxon>
        <taxon>Chordata</taxon>
        <taxon>Craniata</taxon>
        <taxon>Vertebrata</taxon>
        <taxon>Euteleostomi</taxon>
        <taxon>Mammalia</taxon>
        <taxon>Eutheria</taxon>
        <taxon>Laurasiatheria</taxon>
        <taxon>Artiodactyla</taxon>
        <taxon>Ruminantia</taxon>
        <taxon>Pecora</taxon>
        <taxon>Bovidae</taxon>
        <taxon>Bovinae</taxon>
        <taxon>Bos</taxon>
    </lineage>
</organism>
<dbReference type="EMBL" id="VBQZ03000180">
    <property type="protein sequence ID" value="MXQ97039.1"/>
    <property type="molecule type" value="Genomic_DNA"/>
</dbReference>
<evidence type="ECO:0000313" key="2">
    <source>
        <dbReference type="EMBL" id="MXQ97039.1"/>
    </source>
</evidence>
<dbReference type="Proteomes" id="UP000322234">
    <property type="component" value="Unassembled WGS sequence"/>
</dbReference>
<dbReference type="SUPFAM" id="SSF56574">
    <property type="entry name" value="Serpins"/>
    <property type="match status" value="1"/>
</dbReference>
<evidence type="ECO:0000259" key="1">
    <source>
        <dbReference type="Pfam" id="PF00079"/>
    </source>
</evidence>
<comment type="caution">
    <text evidence="2">The sequence shown here is derived from an EMBL/GenBank/DDBJ whole genome shotgun (WGS) entry which is preliminary data.</text>
</comment>
<feature type="domain" description="Serpin" evidence="1">
    <location>
        <begin position="6"/>
        <end position="127"/>
    </location>
</feature>
<dbReference type="PANTHER" id="PTHR11461">
    <property type="entry name" value="SERINE PROTEASE INHIBITOR, SERPIN"/>
    <property type="match status" value="1"/>
</dbReference>
<dbReference type="InterPro" id="IPR023796">
    <property type="entry name" value="Serpin_dom"/>
</dbReference>
<dbReference type="InterPro" id="IPR036186">
    <property type="entry name" value="Serpin_sf"/>
</dbReference>
<keyword evidence="3" id="KW-1185">Reference proteome</keyword>
<dbReference type="Gene3D" id="3.30.497.10">
    <property type="entry name" value="Antithrombin, subunit I, domain 2"/>
    <property type="match status" value="1"/>
</dbReference>
<dbReference type="AlphaFoldDB" id="A0A6B0S3H1"/>
<proteinExistence type="predicted"/>
<dbReference type="InterPro" id="IPR042178">
    <property type="entry name" value="Serpin_sf_1"/>
</dbReference>
<protein>
    <recommendedName>
        <fullName evidence="1">Serpin domain-containing protein</fullName>
    </recommendedName>
</protein>
<dbReference type="PROSITE" id="PS00284">
    <property type="entry name" value="SERPIN"/>
    <property type="match status" value="1"/>
</dbReference>
<dbReference type="Gene3D" id="2.10.310.10">
    <property type="entry name" value="Serpins superfamily"/>
    <property type="match status" value="1"/>
</dbReference>
<accession>A0A6B0S3H1</accession>
<reference evidence="2" key="1">
    <citation type="submission" date="2019-10" db="EMBL/GenBank/DDBJ databases">
        <title>The sequence and de novo assembly of the wild yak genome.</title>
        <authorList>
            <person name="Liu Y."/>
        </authorList>
    </citation>
    <scope>NUCLEOTIDE SEQUENCE [LARGE SCALE GENOMIC DNA]</scope>
    <source>
        <strain evidence="2">WY2019</strain>
    </source>
</reference>
<gene>
    <name evidence="2" type="ORF">E5288_WYG015050</name>
</gene>
<dbReference type="Pfam" id="PF00079">
    <property type="entry name" value="Serpin"/>
    <property type="match status" value="1"/>
</dbReference>
<dbReference type="InterPro" id="IPR000215">
    <property type="entry name" value="Serpin_fam"/>
</dbReference>